<evidence type="ECO:0000256" key="1">
    <source>
        <dbReference type="SAM" id="Phobius"/>
    </source>
</evidence>
<dbReference type="PANTHER" id="PTHR23017">
    <property type="entry name" value="SERPENTINE RECEPTOR, CLASS X"/>
    <property type="match status" value="1"/>
</dbReference>
<reference evidence="4" key="1">
    <citation type="submission" date="2022-10" db="EMBL/GenBank/DDBJ databases">
        <title>Genome assembly of Pristionchus species.</title>
        <authorList>
            <person name="Yoshida K."/>
            <person name="Sommer R.J."/>
        </authorList>
    </citation>
    <scope>NUCLEOTIDE SEQUENCE [LARGE SCALE GENOMIC DNA]</scope>
    <source>
        <strain evidence="4">RS5460</strain>
    </source>
</reference>
<proteinExistence type="predicted"/>
<organism evidence="3 4">
    <name type="scientific">Pristionchus mayeri</name>
    <dbReference type="NCBI Taxonomy" id="1317129"/>
    <lineage>
        <taxon>Eukaryota</taxon>
        <taxon>Metazoa</taxon>
        <taxon>Ecdysozoa</taxon>
        <taxon>Nematoda</taxon>
        <taxon>Chromadorea</taxon>
        <taxon>Rhabditida</taxon>
        <taxon>Rhabditina</taxon>
        <taxon>Diplogasteromorpha</taxon>
        <taxon>Diplogasteroidea</taxon>
        <taxon>Neodiplogasteridae</taxon>
        <taxon>Pristionchus</taxon>
    </lineage>
</organism>
<protein>
    <recommendedName>
        <fullName evidence="2">7TM GPCR serpentine receptor class x (Srx) domain-containing protein</fullName>
    </recommendedName>
</protein>
<feature type="transmembrane region" description="Helical" evidence="1">
    <location>
        <begin position="102"/>
        <end position="128"/>
    </location>
</feature>
<gene>
    <name evidence="3" type="ORF">PMAYCL1PPCAC_15034</name>
</gene>
<dbReference type="InterPro" id="IPR019430">
    <property type="entry name" value="7TM_GPCR_serpentine_rcpt_Srx"/>
</dbReference>
<dbReference type="AlphaFoldDB" id="A0AAN5CI69"/>
<feature type="transmembrane region" description="Helical" evidence="1">
    <location>
        <begin position="33"/>
        <end position="53"/>
    </location>
</feature>
<evidence type="ECO:0000259" key="2">
    <source>
        <dbReference type="Pfam" id="PF10328"/>
    </source>
</evidence>
<dbReference type="Pfam" id="PF10328">
    <property type="entry name" value="7TM_GPCR_Srx"/>
    <property type="match status" value="1"/>
</dbReference>
<dbReference type="PANTHER" id="PTHR23017:SF3">
    <property type="entry name" value="G-PROTEIN COUPLED RECEPTORS FAMILY 1 PROFILE DOMAIN-CONTAINING PROTEIN"/>
    <property type="match status" value="1"/>
</dbReference>
<feature type="domain" description="7TM GPCR serpentine receptor class x (Srx)" evidence="2">
    <location>
        <begin position="26"/>
        <end position="129"/>
    </location>
</feature>
<evidence type="ECO:0000313" key="4">
    <source>
        <dbReference type="Proteomes" id="UP001328107"/>
    </source>
</evidence>
<dbReference type="Proteomes" id="UP001328107">
    <property type="component" value="Unassembled WGS sequence"/>
</dbReference>
<keyword evidence="4" id="KW-1185">Reference proteome</keyword>
<feature type="transmembrane region" description="Helical" evidence="1">
    <location>
        <begin position="73"/>
        <end position="96"/>
    </location>
</feature>
<dbReference type="EMBL" id="BTRK01000004">
    <property type="protein sequence ID" value="GMR44839.1"/>
    <property type="molecule type" value="Genomic_DNA"/>
</dbReference>
<name>A0AAN5CI69_9BILA</name>
<comment type="caution">
    <text evidence="3">The sequence shown here is derived from an EMBL/GenBank/DDBJ whole genome shotgun (WGS) entry which is preliminary data.</text>
</comment>
<keyword evidence="1" id="KW-1133">Transmembrane helix</keyword>
<sequence length="153" mass="17507">MGFRRNGNVQLFQGVELQTFPYQIHFSSYLDDAAPVFISSAILALDSTTFLILRKKYKTATLHKPNSKINKEIMFYVQSVSQVSVFFFCSIFYIFLSRYATTAWPLFLCTTVSCTVMHSLEGIIMVVFHVRLAFRSRSTTVKAFPAPHVVQIK</sequence>
<evidence type="ECO:0000313" key="3">
    <source>
        <dbReference type="EMBL" id="GMR44839.1"/>
    </source>
</evidence>
<accession>A0AAN5CI69</accession>
<keyword evidence="1" id="KW-0812">Transmembrane</keyword>
<keyword evidence="1" id="KW-0472">Membrane</keyword>